<organism evidence="1 2">
    <name type="scientific">Scytonema hofmannii PCC 7110</name>
    <dbReference type="NCBI Taxonomy" id="128403"/>
    <lineage>
        <taxon>Bacteria</taxon>
        <taxon>Bacillati</taxon>
        <taxon>Cyanobacteriota</taxon>
        <taxon>Cyanophyceae</taxon>
        <taxon>Nostocales</taxon>
        <taxon>Scytonemataceae</taxon>
        <taxon>Scytonema</taxon>
    </lineage>
</organism>
<comment type="caution">
    <text evidence="1">The sequence shown here is derived from an EMBL/GenBank/DDBJ whole genome shotgun (WGS) entry which is preliminary data.</text>
</comment>
<dbReference type="OrthoDB" id="582861at2"/>
<keyword evidence="2" id="KW-1185">Reference proteome</keyword>
<dbReference type="EMBL" id="ANNX02000047">
    <property type="protein sequence ID" value="KYC36071.1"/>
    <property type="molecule type" value="Genomic_DNA"/>
</dbReference>
<name>A0A139WUH1_9CYAN</name>
<proteinExistence type="predicted"/>
<evidence type="ECO:0000313" key="2">
    <source>
        <dbReference type="Proteomes" id="UP000076925"/>
    </source>
</evidence>
<protein>
    <submittedName>
        <fullName evidence="1">Uncharacterized protein</fullName>
    </submittedName>
</protein>
<dbReference type="Proteomes" id="UP000076925">
    <property type="component" value="Unassembled WGS sequence"/>
</dbReference>
<dbReference type="AlphaFoldDB" id="A0A139WUH1"/>
<sequence>MSERIGDIGYKLYSTGWKNGLHPHLTPIQHWLLSIFLRYRQGYAESLKWVKEYHVEKSAK</sequence>
<accession>A0A139WUH1</accession>
<gene>
    <name evidence="1" type="ORF">WA1_40750</name>
</gene>
<reference evidence="1 2" key="1">
    <citation type="journal article" date="2013" name="Genome Biol. Evol.">
        <title>Genomes of Stigonematalean cyanobacteria (subsection V) and the evolution of oxygenic photosynthesis from prokaryotes to plastids.</title>
        <authorList>
            <person name="Dagan T."/>
            <person name="Roettger M."/>
            <person name="Stucken K."/>
            <person name="Landan G."/>
            <person name="Koch R."/>
            <person name="Major P."/>
            <person name="Gould S.B."/>
            <person name="Goremykin V.V."/>
            <person name="Rippka R."/>
            <person name="Tandeau de Marsac N."/>
            <person name="Gugger M."/>
            <person name="Lockhart P.J."/>
            <person name="Allen J.F."/>
            <person name="Brune I."/>
            <person name="Maus I."/>
            <person name="Puhler A."/>
            <person name="Martin W.F."/>
        </authorList>
    </citation>
    <scope>NUCLEOTIDE SEQUENCE [LARGE SCALE GENOMIC DNA]</scope>
    <source>
        <strain evidence="1 2">PCC 7110</strain>
    </source>
</reference>
<evidence type="ECO:0000313" key="1">
    <source>
        <dbReference type="EMBL" id="KYC36071.1"/>
    </source>
</evidence>
<dbReference type="RefSeq" id="WP_017742763.1">
    <property type="nucleotide sequence ID" value="NZ_KQ976354.1"/>
</dbReference>